<sequence length="221" mass="25791">MNQSVSNHIACNLNYFRNIACHLYYFVHYLDEYYGNLMDISGDDDGHCEAVFWLYDYARAIEVAYLNREEGLNSPGVFVDDIAGNLAARLYIELGKPDLTTFEVHVQQLVNAYCAEQIHSDDDAPLLPRLENPYRFFIVRLRLHIGEYEKHTYHVIQARNQDMACIEALTDECHNEPCFDEFPDQRACRDGGEYVYRVQGIQEITPEQARQFQMIRDLSRC</sequence>
<organism evidence="1 2">
    <name type="scientific">Kistimonas scapharcae</name>
    <dbReference type="NCBI Taxonomy" id="1036133"/>
    <lineage>
        <taxon>Bacteria</taxon>
        <taxon>Pseudomonadati</taxon>
        <taxon>Pseudomonadota</taxon>
        <taxon>Gammaproteobacteria</taxon>
        <taxon>Oceanospirillales</taxon>
        <taxon>Endozoicomonadaceae</taxon>
        <taxon>Kistimonas</taxon>
    </lineage>
</organism>
<reference evidence="2" key="1">
    <citation type="journal article" date="2019" name="Int. J. Syst. Evol. Microbiol.">
        <title>The Global Catalogue of Microorganisms (GCM) 10K type strain sequencing project: providing services to taxonomists for standard genome sequencing and annotation.</title>
        <authorList>
            <consortium name="The Broad Institute Genomics Platform"/>
            <consortium name="The Broad Institute Genome Sequencing Center for Infectious Disease"/>
            <person name="Wu L."/>
            <person name="Ma J."/>
        </authorList>
    </citation>
    <scope>NUCLEOTIDE SEQUENCE [LARGE SCALE GENOMIC DNA]</scope>
    <source>
        <strain evidence="2">JCM 17805</strain>
    </source>
</reference>
<accession>A0ABP8V9E2</accession>
<gene>
    <name evidence="1" type="ORF">GCM10023116_47950</name>
</gene>
<keyword evidence="2" id="KW-1185">Reference proteome</keyword>
<dbReference type="Proteomes" id="UP001500604">
    <property type="component" value="Unassembled WGS sequence"/>
</dbReference>
<protein>
    <submittedName>
        <fullName evidence="1">Uncharacterized protein</fullName>
    </submittedName>
</protein>
<evidence type="ECO:0000313" key="1">
    <source>
        <dbReference type="EMBL" id="GAA4652511.1"/>
    </source>
</evidence>
<evidence type="ECO:0000313" key="2">
    <source>
        <dbReference type="Proteomes" id="UP001500604"/>
    </source>
</evidence>
<proteinExistence type="predicted"/>
<dbReference type="RefSeq" id="WP_345199094.1">
    <property type="nucleotide sequence ID" value="NZ_BAABFL010000477.1"/>
</dbReference>
<name>A0ABP8V9E2_9GAMM</name>
<dbReference type="EMBL" id="BAABFL010000477">
    <property type="protein sequence ID" value="GAA4652511.1"/>
    <property type="molecule type" value="Genomic_DNA"/>
</dbReference>
<comment type="caution">
    <text evidence="1">The sequence shown here is derived from an EMBL/GenBank/DDBJ whole genome shotgun (WGS) entry which is preliminary data.</text>
</comment>